<dbReference type="InterPro" id="IPR039391">
    <property type="entry name" value="Phytocyanin-like"/>
</dbReference>
<dbReference type="EMBL" id="QGKX02001290">
    <property type="protein sequence ID" value="KAF3538318.1"/>
    <property type="molecule type" value="Genomic_DNA"/>
</dbReference>
<dbReference type="GO" id="GO:0005886">
    <property type="term" value="C:plasma membrane"/>
    <property type="evidence" value="ECO:0007669"/>
    <property type="project" value="TreeGrafter"/>
</dbReference>
<dbReference type="Gene3D" id="2.60.40.420">
    <property type="entry name" value="Cupredoxins - blue copper proteins"/>
    <property type="match status" value="1"/>
</dbReference>
<evidence type="ECO:0000256" key="1">
    <source>
        <dbReference type="SAM" id="SignalP"/>
    </source>
</evidence>
<accession>A0A8S9QI20</accession>
<protein>
    <recommendedName>
        <fullName evidence="2">Phytocyanin domain-containing protein</fullName>
    </recommendedName>
</protein>
<gene>
    <name evidence="3" type="ORF">F2Q69_00018980</name>
</gene>
<comment type="caution">
    <text evidence="3">The sequence shown here is derived from an EMBL/GenBank/DDBJ whole genome shotgun (WGS) entry which is preliminary data.</text>
</comment>
<evidence type="ECO:0000313" key="3">
    <source>
        <dbReference type="EMBL" id="KAF3538318.1"/>
    </source>
</evidence>
<proteinExistence type="predicted"/>
<keyword evidence="1" id="KW-0732">Signal</keyword>
<dbReference type="SUPFAM" id="SSF49503">
    <property type="entry name" value="Cupredoxins"/>
    <property type="match status" value="1"/>
</dbReference>
<dbReference type="InterPro" id="IPR008972">
    <property type="entry name" value="Cupredoxin"/>
</dbReference>
<feature type="chain" id="PRO_5035890600" description="Phytocyanin domain-containing protein" evidence="1">
    <location>
        <begin position="23"/>
        <end position="155"/>
    </location>
</feature>
<dbReference type="PANTHER" id="PTHR33021:SF262">
    <property type="entry name" value="EARLY NODULIN-LIKE PROTEIN 20"/>
    <property type="match status" value="1"/>
</dbReference>
<dbReference type="PROSITE" id="PS51485">
    <property type="entry name" value="PHYTOCYANIN"/>
    <property type="match status" value="1"/>
</dbReference>
<organism evidence="3 4">
    <name type="scientific">Brassica cretica</name>
    <name type="common">Mustard</name>
    <dbReference type="NCBI Taxonomy" id="69181"/>
    <lineage>
        <taxon>Eukaryota</taxon>
        <taxon>Viridiplantae</taxon>
        <taxon>Streptophyta</taxon>
        <taxon>Embryophyta</taxon>
        <taxon>Tracheophyta</taxon>
        <taxon>Spermatophyta</taxon>
        <taxon>Magnoliopsida</taxon>
        <taxon>eudicotyledons</taxon>
        <taxon>Gunneridae</taxon>
        <taxon>Pentapetalae</taxon>
        <taxon>rosids</taxon>
        <taxon>malvids</taxon>
        <taxon>Brassicales</taxon>
        <taxon>Brassicaceae</taxon>
        <taxon>Brassiceae</taxon>
        <taxon>Brassica</taxon>
    </lineage>
</organism>
<feature type="domain" description="Phytocyanin" evidence="2">
    <location>
        <begin position="24"/>
        <end position="111"/>
    </location>
</feature>
<dbReference type="AlphaFoldDB" id="A0A8S9QI20"/>
<dbReference type="PANTHER" id="PTHR33021">
    <property type="entry name" value="BLUE COPPER PROTEIN"/>
    <property type="match status" value="1"/>
</dbReference>
<feature type="signal peptide" evidence="1">
    <location>
        <begin position="1"/>
        <end position="22"/>
    </location>
</feature>
<evidence type="ECO:0000259" key="2">
    <source>
        <dbReference type="PROSITE" id="PS51485"/>
    </source>
</evidence>
<name>A0A8S9QI20_BRACR</name>
<sequence length="155" mass="17383">MGRRNLCAFLCVTLMMIVDVNAGILHRVGGGRYTWNPKVNFSDWASRERFYSGDWLLNKSSYEQCINIDFISNVTRGGRDVFQLFQPKPYYFICGRGYCHQGMKLTVNVLPKPAPSTPTAIITPASTTTTLIPSNAFAAVTMAILTFAFKTSYFN</sequence>
<reference evidence="3" key="1">
    <citation type="submission" date="2019-12" db="EMBL/GenBank/DDBJ databases">
        <title>Genome sequencing and annotation of Brassica cretica.</title>
        <authorList>
            <person name="Studholme D.J."/>
            <person name="Sarris P."/>
        </authorList>
    </citation>
    <scope>NUCLEOTIDE SEQUENCE</scope>
    <source>
        <strain evidence="3">PFS-109/04</strain>
        <tissue evidence="3">Leaf</tissue>
    </source>
</reference>
<dbReference type="InterPro" id="IPR003245">
    <property type="entry name" value="Phytocyanin_dom"/>
</dbReference>
<dbReference type="Proteomes" id="UP000712600">
    <property type="component" value="Unassembled WGS sequence"/>
</dbReference>
<evidence type="ECO:0000313" key="4">
    <source>
        <dbReference type="Proteomes" id="UP000712600"/>
    </source>
</evidence>
<dbReference type="GO" id="GO:0009055">
    <property type="term" value="F:electron transfer activity"/>
    <property type="evidence" value="ECO:0007669"/>
    <property type="project" value="InterPro"/>
</dbReference>
<dbReference type="Pfam" id="PF02298">
    <property type="entry name" value="Cu_bind_like"/>
    <property type="match status" value="1"/>
</dbReference>